<keyword evidence="4" id="KW-0479">Metal-binding</keyword>
<evidence type="ECO:0000256" key="1">
    <source>
        <dbReference type="ARBA" id="ARBA00005199"/>
    </source>
</evidence>
<dbReference type="GO" id="GO:0004805">
    <property type="term" value="F:trehalose-phosphatase activity"/>
    <property type="evidence" value="ECO:0007669"/>
    <property type="project" value="UniProtKB-EC"/>
</dbReference>
<dbReference type="SUPFAM" id="SSF56784">
    <property type="entry name" value="HAD-like"/>
    <property type="match status" value="1"/>
</dbReference>
<dbReference type="InterPro" id="IPR023214">
    <property type="entry name" value="HAD_sf"/>
</dbReference>
<feature type="compositionally biased region" description="Basic and acidic residues" evidence="5">
    <location>
        <begin position="109"/>
        <end position="119"/>
    </location>
</feature>
<dbReference type="Pfam" id="PF02358">
    <property type="entry name" value="Trehalose_PPase"/>
    <property type="match status" value="1"/>
</dbReference>
<evidence type="ECO:0000256" key="2">
    <source>
        <dbReference type="ARBA" id="ARBA00008770"/>
    </source>
</evidence>
<evidence type="ECO:0000256" key="4">
    <source>
        <dbReference type="RuleBase" id="RU361117"/>
    </source>
</evidence>
<sequence>MDGSMTGDPDGTAVGYPDLLNRDRAEVISTLRSGSHLLCCLDFDGTLAPIVDDPDEATLPPATERVLARLHDEPDVTVAIVSGRSVLDLRSRVELPVTLVGNHGLERLDRASADTRGPDRSGSTESVAGAFRPVVHPLAAAAVPRIEACAATLETVLAPLPNIRVESKRLTGTVHYRTAPAPVAQLCRQLTVDVVERFGDERLSLSHGDEIVEFGPAIEWGKGDAVELLRNEHPRGTRILVCGDDTTDEDAFRALRRSDVGVRVGDRTRSTARYRTDSPRTVREFLDQLAAPVLSETVACGD</sequence>
<evidence type="ECO:0000256" key="3">
    <source>
        <dbReference type="ARBA" id="ARBA00022801"/>
    </source>
</evidence>
<comment type="function">
    <text evidence="4">Removes the phosphate from trehalose 6-phosphate to produce free trehalose.</text>
</comment>
<dbReference type="PATRIC" id="fig|1227490.4.peg.201"/>
<dbReference type="InterPro" id="IPR036412">
    <property type="entry name" value="HAD-like_sf"/>
</dbReference>
<dbReference type="Proteomes" id="UP000011560">
    <property type="component" value="Unassembled WGS sequence"/>
</dbReference>
<dbReference type="Gene3D" id="3.40.50.1000">
    <property type="entry name" value="HAD superfamily/HAD-like"/>
    <property type="match status" value="1"/>
</dbReference>
<proteinExistence type="inferred from homology"/>
<comment type="caution">
    <text evidence="6">The sequence shown here is derived from an EMBL/GenBank/DDBJ whole genome shotgun (WGS) entry which is preliminary data.</text>
</comment>
<keyword evidence="3 4" id="KW-0378">Hydrolase</keyword>
<dbReference type="InterPro" id="IPR006379">
    <property type="entry name" value="HAD-SF_hydro_IIB"/>
</dbReference>
<reference evidence="6 7" key="1">
    <citation type="journal article" date="2014" name="PLoS Genet.">
        <title>Phylogenetically driven sequencing of extremely halophilic archaea reveals strategies for static and dynamic osmo-response.</title>
        <authorList>
            <person name="Becker E.A."/>
            <person name="Seitzer P.M."/>
            <person name="Tritt A."/>
            <person name="Larsen D."/>
            <person name="Krusor M."/>
            <person name="Yao A.I."/>
            <person name="Wu D."/>
            <person name="Madern D."/>
            <person name="Eisen J.A."/>
            <person name="Darling A.E."/>
            <person name="Facciotti M.T."/>
        </authorList>
    </citation>
    <scope>NUCLEOTIDE SEQUENCE [LARGE SCALE GENOMIC DNA]</scope>
    <source>
        <strain evidence="6 7">JCM 14624</strain>
    </source>
</reference>
<dbReference type="NCBIfam" id="TIGR01484">
    <property type="entry name" value="HAD-SF-IIB"/>
    <property type="match status" value="1"/>
</dbReference>
<dbReference type="InterPro" id="IPR003337">
    <property type="entry name" value="Trehalose_PPase"/>
</dbReference>
<dbReference type="GO" id="GO:0046872">
    <property type="term" value="F:metal ion binding"/>
    <property type="evidence" value="ECO:0007669"/>
    <property type="project" value="UniProtKB-KW"/>
</dbReference>
<gene>
    <name evidence="6" type="ORF">C479_00981</name>
</gene>
<organism evidence="6 7">
    <name type="scientific">Halovivax asiaticus JCM 14624</name>
    <dbReference type="NCBI Taxonomy" id="1227490"/>
    <lineage>
        <taxon>Archaea</taxon>
        <taxon>Methanobacteriati</taxon>
        <taxon>Methanobacteriota</taxon>
        <taxon>Stenosarchaea group</taxon>
        <taxon>Halobacteria</taxon>
        <taxon>Halobacteriales</taxon>
        <taxon>Natrialbaceae</taxon>
        <taxon>Halovivax</taxon>
    </lineage>
</organism>
<dbReference type="STRING" id="1227490.C479_00981"/>
<dbReference type="EC" id="3.1.3.12" evidence="4"/>
<dbReference type="InterPro" id="IPR044651">
    <property type="entry name" value="OTSB-like"/>
</dbReference>
<dbReference type="EMBL" id="AOIQ01000005">
    <property type="protein sequence ID" value="ELZ13981.1"/>
    <property type="molecule type" value="Genomic_DNA"/>
</dbReference>
<name>M0BSJ4_9EURY</name>
<dbReference type="PANTHER" id="PTHR43768:SF3">
    <property type="entry name" value="TREHALOSE 6-PHOSPHATE PHOSPHATASE"/>
    <property type="match status" value="1"/>
</dbReference>
<dbReference type="UniPathway" id="UPA00299"/>
<feature type="region of interest" description="Disordered" evidence="5">
    <location>
        <begin position="109"/>
        <end position="128"/>
    </location>
</feature>
<evidence type="ECO:0000256" key="5">
    <source>
        <dbReference type="SAM" id="MobiDB-lite"/>
    </source>
</evidence>
<dbReference type="PANTHER" id="PTHR43768">
    <property type="entry name" value="TREHALOSE 6-PHOSPHATE PHOSPHATASE"/>
    <property type="match status" value="1"/>
</dbReference>
<accession>M0BSJ4</accession>
<comment type="catalytic activity">
    <reaction evidence="4">
        <text>alpha,alpha-trehalose 6-phosphate + H2O = alpha,alpha-trehalose + phosphate</text>
        <dbReference type="Rhea" id="RHEA:23420"/>
        <dbReference type="ChEBI" id="CHEBI:15377"/>
        <dbReference type="ChEBI" id="CHEBI:16551"/>
        <dbReference type="ChEBI" id="CHEBI:43474"/>
        <dbReference type="ChEBI" id="CHEBI:58429"/>
        <dbReference type="EC" id="3.1.3.12"/>
    </reaction>
</comment>
<comment type="pathway">
    <text evidence="1 4">Glycan biosynthesis; trehalose biosynthesis.</text>
</comment>
<comment type="similarity">
    <text evidence="2 4">Belongs to the trehalose phosphatase family.</text>
</comment>
<keyword evidence="7" id="KW-1185">Reference proteome</keyword>
<dbReference type="NCBIfam" id="TIGR00685">
    <property type="entry name" value="T6PP"/>
    <property type="match status" value="1"/>
</dbReference>
<protein>
    <recommendedName>
        <fullName evidence="4">Trehalose 6-phosphate phosphatase</fullName>
        <ecNumber evidence="4">3.1.3.12</ecNumber>
    </recommendedName>
</protein>
<evidence type="ECO:0000313" key="7">
    <source>
        <dbReference type="Proteomes" id="UP000011560"/>
    </source>
</evidence>
<dbReference type="Gene3D" id="3.30.70.1020">
    <property type="entry name" value="Trehalose-6-phosphate phosphatase related protein, domain 2"/>
    <property type="match status" value="1"/>
</dbReference>
<dbReference type="AlphaFoldDB" id="M0BSJ4"/>
<evidence type="ECO:0000313" key="6">
    <source>
        <dbReference type="EMBL" id="ELZ13981.1"/>
    </source>
</evidence>
<keyword evidence="4" id="KW-0460">Magnesium</keyword>
<comment type="cofactor">
    <cofactor evidence="4">
        <name>Mg(2+)</name>
        <dbReference type="ChEBI" id="CHEBI:18420"/>
    </cofactor>
</comment>
<dbReference type="GO" id="GO:0005992">
    <property type="term" value="P:trehalose biosynthetic process"/>
    <property type="evidence" value="ECO:0007669"/>
    <property type="project" value="UniProtKB-UniPathway"/>
</dbReference>